<reference evidence="2 3" key="1">
    <citation type="journal article" date="2020" name="J Geophys Res Biogeosci">
        <title>Magnetotaxis as an Adaptation to Enable Bacterial Shuttling of Microbial Sulfur and Sulfur Cycling Across Aquatic Oxic#Anoxic Interfaces.</title>
        <authorList>
            <person name="Li J."/>
            <person name="Liu P."/>
            <person name="Wang J."/>
            <person name="Roberts A.P."/>
            <person name="Pan Y."/>
        </authorList>
    </citation>
    <scope>NUCLEOTIDE SEQUENCE [LARGE SCALE GENOMIC DNA]</scope>
    <source>
        <strain evidence="2 3">MYR-1_YQ</strain>
    </source>
</reference>
<dbReference type="InterPro" id="IPR013230">
    <property type="entry name" value="Peptidase_M15A_C"/>
</dbReference>
<dbReference type="EMBL" id="JABXWD010000725">
    <property type="protein sequence ID" value="MBV6343666.1"/>
    <property type="molecule type" value="Genomic_DNA"/>
</dbReference>
<feature type="domain" description="Peptidase M15A C-terminal" evidence="1">
    <location>
        <begin position="7"/>
        <end position="112"/>
    </location>
</feature>
<comment type="caution">
    <text evidence="2">The sequence shown here is derived from an EMBL/GenBank/DDBJ whole genome shotgun (WGS) entry which is preliminary data.</text>
</comment>
<accession>A0ABS6S499</accession>
<evidence type="ECO:0000313" key="3">
    <source>
        <dbReference type="Proteomes" id="UP001196980"/>
    </source>
</evidence>
<proteinExistence type="predicted"/>
<evidence type="ECO:0000259" key="1">
    <source>
        <dbReference type="Pfam" id="PF08291"/>
    </source>
</evidence>
<protein>
    <recommendedName>
        <fullName evidence="1">Peptidase M15A C-terminal domain-containing protein</fullName>
    </recommendedName>
</protein>
<dbReference type="Pfam" id="PF08291">
    <property type="entry name" value="Peptidase_M15_3"/>
    <property type="match status" value="1"/>
</dbReference>
<sequence length="120" mass="13726">MDTLTKNFRRSEFECRCGCGLDTISYELVEALQILREQLGCAIHVTSGCRCEAHNQAVGGEENSQHLLKNGCRAADIVVRNMTPRQVAREAERIEVFRNSGIGNYRGFTHLDVRRWKARW</sequence>
<gene>
    <name evidence="2" type="ORF">HWQ67_19030</name>
</gene>
<dbReference type="RefSeq" id="WP_218254282.1">
    <property type="nucleotide sequence ID" value="NZ_JABXWD010000725.1"/>
</dbReference>
<evidence type="ECO:0000313" key="2">
    <source>
        <dbReference type="EMBL" id="MBV6343666.1"/>
    </source>
</evidence>
<dbReference type="Proteomes" id="UP001196980">
    <property type="component" value="Unassembled WGS sequence"/>
</dbReference>
<keyword evidence="3" id="KW-1185">Reference proteome</keyword>
<name>A0ABS6S499_9BACT</name>
<organism evidence="2 3">
    <name type="scientific">Candidatus Magnetobacterium casense</name>
    <dbReference type="NCBI Taxonomy" id="1455061"/>
    <lineage>
        <taxon>Bacteria</taxon>
        <taxon>Pseudomonadati</taxon>
        <taxon>Nitrospirota</taxon>
        <taxon>Thermodesulfovibrionia</taxon>
        <taxon>Thermodesulfovibrionales</taxon>
        <taxon>Candidatus Magnetobacteriaceae</taxon>
        <taxon>Candidatus Magnetobacterium</taxon>
    </lineage>
</organism>